<dbReference type="Gene3D" id="3.80.10.10">
    <property type="entry name" value="Ribonuclease Inhibitor"/>
    <property type="match status" value="1"/>
</dbReference>
<dbReference type="InterPro" id="IPR001611">
    <property type="entry name" value="Leu-rich_rpt"/>
</dbReference>
<evidence type="ECO:0000256" key="14">
    <source>
        <dbReference type="SAM" id="Coils"/>
    </source>
</evidence>
<reference evidence="15 16" key="1">
    <citation type="submission" date="2023-09" db="EMBL/GenBank/DDBJ databases">
        <title>Nesidiocoris tenuis whole genome shotgun sequence.</title>
        <authorList>
            <person name="Shibata T."/>
            <person name="Shimoda M."/>
            <person name="Kobayashi T."/>
            <person name="Uehara T."/>
        </authorList>
    </citation>
    <scope>NUCLEOTIDE SEQUENCE [LARGE SCALE GENOMIC DNA]</scope>
    <source>
        <strain evidence="15 16">Japan</strain>
    </source>
</reference>
<keyword evidence="9" id="KW-0206">Cytoskeleton</keyword>
<comment type="function">
    <text evidence="1">Cilium-specific protein required for cilia structures.</text>
</comment>
<evidence type="ECO:0000256" key="5">
    <source>
        <dbReference type="ARBA" id="ARBA00022737"/>
    </source>
</evidence>
<comment type="subcellular location">
    <subcellularLocation>
        <location evidence="2">Cytoplasm</location>
        <location evidence="2">Cytoskeleton</location>
        <location evidence="2">Flagellum axoneme</location>
    </subcellularLocation>
</comment>
<keyword evidence="6" id="KW-0282">Flagellum</keyword>
<evidence type="ECO:0000256" key="4">
    <source>
        <dbReference type="ARBA" id="ARBA00022614"/>
    </source>
</evidence>
<name>A0ABN7AME2_9HEMI</name>
<keyword evidence="4" id="KW-0433">Leucine-rich repeat</keyword>
<evidence type="ECO:0000256" key="10">
    <source>
        <dbReference type="ARBA" id="ARBA00023273"/>
    </source>
</evidence>
<evidence type="ECO:0000256" key="12">
    <source>
        <dbReference type="ARBA" id="ARBA00038378"/>
    </source>
</evidence>
<evidence type="ECO:0000256" key="11">
    <source>
        <dbReference type="ARBA" id="ARBA00024433"/>
    </source>
</evidence>
<evidence type="ECO:0000313" key="16">
    <source>
        <dbReference type="Proteomes" id="UP001307889"/>
    </source>
</evidence>
<keyword evidence="5" id="KW-0677">Repeat</keyword>
<evidence type="ECO:0000256" key="9">
    <source>
        <dbReference type="ARBA" id="ARBA00023212"/>
    </source>
</evidence>
<organism evidence="15 16">
    <name type="scientific">Nesidiocoris tenuis</name>
    <dbReference type="NCBI Taxonomy" id="355587"/>
    <lineage>
        <taxon>Eukaryota</taxon>
        <taxon>Metazoa</taxon>
        <taxon>Ecdysozoa</taxon>
        <taxon>Arthropoda</taxon>
        <taxon>Hexapoda</taxon>
        <taxon>Insecta</taxon>
        <taxon>Pterygota</taxon>
        <taxon>Neoptera</taxon>
        <taxon>Paraneoptera</taxon>
        <taxon>Hemiptera</taxon>
        <taxon>Heteroptera</taxon>
        <taxon>Panheteroptera</taxon>
        <taxon>Cimicomorpha</taxon>
        <taxon>Miridae</taxon>
        <taxon>Dicyphina</taxon>
        <taxon>Nesidiocoris</taxon>
    </lineage>
</organism>
<dbReference type="PANTHER" id="PTHR45973">
    <property type="entry name" value="PROTEIN PHOSPHATASE 1 REGULATORY SUBUNIT SDS22-RELATED"/>
    <property type="match status" value="1"/>
</dbReference>
<dbReference type="PANTHER" id="PTHR45973:SF12">
    <property type="entry name" value="DYNEIN REGULATORY COMPLEX SUBUNIT 3"/>
    <property type="match status" value="1"/>
</dbReference>
<evidence type="ECO:0000256" key="3">
    <source>
        <dbReference type="ARBA" id="ARBA00022490"/>
    </source>
</evidence>
<evidence type="ECO:0000313" key="15">
    <source>
        <dbReference type="EMBL" id="BES93395.1"/>
    </source>
</evidence>
<sequence>MVQENTPWDFPEDTVALIDKEPGVINNAMILDAYCELVGCPLDSNKELDKIKELQLEFYDILRIDHLNMCTQLTKLSLSNNVIKEIGNLHKLINLVSLNLSFNRISKIKGLETLVNLEELSLFGNRITVVENLDSQTDSLRLLSLGGNRIESSKCMIYLRKFKKLSSLNLEGNPFVVKCDYSIAEVVGGLIPNVDYYDYRMIKPEMRERGKDKIRSLLDELAKIEANEALMRKMDDFTSKIASYQEKAFISGFGDDEFYDRMLSRDVEGQNLIGISDSIKQVFKRLKDGLCRSSKNIVKLGVAFYNERKNEVGKYKEGYSENMMAVTHQSTVVIRDFMTSKTQFLKKLLDLYKAEDLDEAALVMRLKRAIIFDKDFTYSRRKTWWDLMEQEMLKHDKNEKNLVCFEDKLQDLGKAFLEKIQVEFANMRDMEEEFYVALADQVNRYLVQVYLNTDSSQEKDRISGLLNKDKRCKIINQSHKNHLSEIEMEEEKLMGQVKDWQDVLIKKFFTAEIERNRKAIIEINRFITYHKNDWAFQTKKALSHAYAYMKSVDPDWTHEIVRIKMNSKERMMDDQMEAMFRERFKAVAMRKRIEDQVKEEAGQPIDGPTDFKIEEKRELEVRARRRAVRFAYATLFKRNSQLELIYQLWNSAEDLPTLTEDQATENI</sequence>
<evidence type="ECO:0000256" key="2">
    <source>
        <dbReference type="ARBA" id="ARBA00004611"/>
    </source>
</evidence>
<keyword evidence="8" id="KW-0969">Cilium</keyword>
<accession>A0ABN7AME2</accession>
<dbReference type="EMBL" id="AP028912">
    <property type="protein sequence ID" value="BES93395.1"/>
    <property type="molecule type" value="Genomic_DNA"/>
</dbReference>
<keyword evidence="3" id="KW-0963">Cytoplasm</keyword>
<feature type="coiled-coil region" evidence="14">
    <location>
        <begin position="207"/>
        <end position="247"/>
    </location>
</feature>
<evidence type="ECO:0000256" key="8">
    <source>
        <dbReference type="ARBA" id="ARBA00023069"/>
    </source>
</evidence>
<proteinExistence type="inferred from homology"/>
<evidence type="ECO:0000256" key="1">
    <source>
        <dbReference type="ARBA" id="ARBA00003843"/>
    </source>
</evidence>
<dbReference type="InterPro" id="IPR032675">
    <property type="entry name" value="LRR_dom_sf"/>
</dbReference>
<dbReference type="Proteomes" id="UP001307889">
    <property type="component" value="Chromosome 4"/>
</dbReference>
<evidence type="ECO:0000256" key="6">
    <source>
        <dbReference type="ARBA" id="ARBA00022846"/>
    </source>
</evidence>
<protein>
    <recommendedName>
        <fullName evidence="11">Dynein axonemal assembly factor 1 homolog</fullName>
    </recommendedName>
    <alternativeName>
        <fullName evidence="13">Dynein regulatory complex subunit 3</fullName>
    </alternativeName>
</protein>
<dbReference type="SMART" id="SM00365">
    <property type="entry name" value="LRR_SD22"/>
    <property type="match status" value="4"/>
</dbReference>
<dbReference type="PROSITE" id="PS51450">
    <property type="entry name" value="LRR"/>
    <property type="match status" value="3"/>
</dbReference>
<keyword evidence="10" id="KW-0966">Cell projection</keyword>
<dbReference type="Pfam" id="PF14580">
    <property type="entry name" value="LRR_9"/>
    <property type="match status" value="1"/>
</dbReference>
<keyword evidence="16" id="KW-1185">Reference proteome</keyword>
<gene>
    <name evidence="15" type="ORF">NTJ_06203</name>
</gene>
<keyword evidence="7 14" id="KW-0175">Coiled coil</keyword>
<comment type="similarity">
    <text evidence="12">Belongs to the DRC3 family.</text>
</comment>
<evidence type="ECO:0000256" key="13">
    <source>
        <dbReference type="ARBA" id="ARBA00040950"/>
    </source>
</evidence>
<evidence type="ECO:0000256" key="7">
    <source>
        <dbReference type="ARBA" id="ARBA00023054"/>
    </source>
</evidence>
<dbReference type="InterPro" id="IPR050576">
    <property type="entry name" value="Cilia_flagella_integrity"/>
</dbReference>
<dbReference type="SUPFAM" id="SSF52075">
    <property type="entry name" value="Outer arm dynein light chain 1"/>
    <property type="match status" value="1"/>
</dbReference>